<evidence type="ECO:0000313" key="9">
    <source>
        <dbReference type="Proteomes" id="UP000294325"/>
    </source>
</evidence>
<keyword evidence="3" id="KW-0479">Metal-binding</keyword>
<evidence type="ECO:0000256" key="2">
    <source>
        <dbReference type="ARBA" id="ARBA00022448"/>
    </source>
</evidence>
<proteinExistence type="predicted"/>
<evidence type="ECO:0000256" key="4">
    <source>
        <dbReference type="ARBA" id="ARBA00022982"/>
    </source>
</evidence>
<dbReference type="Gene3D" id="2.60.40.420">
    <property type="entry name" value="Cupredoxins - blue copper proteins"/>
    <property type="match status" value="2"/>
</dbReference>
<dbReference type="OrthoDB" id="9811281at2"/>
<dbReference type="Pfam" id="PF00127">
    <property type="entry name" value="Copper-bind"/>
    <property type="match status" value="1"/>
</dbReference>
<dbReference type="AlphaFoldDB" id="A0A4P7BYA4"/>
<reference evidence="8 9" key="1">
    <citation type="submission" date="2019-03" db="EMBL/GenBank/DDBJ databases">
        <title>The genome sequence of Nitrosococcus wardiae strain D1FHST reveals the archetypal metabolic capacity of ammonia-oxidizing Gammaproteobacteria.</title>
        <authorList>
            <person name="Wang L."/>
            <person name="Lim C.K."/>
            <person name="Hanson T.E."/>
            <person name="Dang H."/>
            <person name="Klotz M.G."/>
        </authorList>
    </citation>
    <scope>NUCLEOTIDE SEQUENCE [LARGE SCALE GENOMIC DNA]</scope>
    <source>
        <strain evidence="8 9">D1FHS</strain>
    </source>
</reference>
<sequence length="108" mass="11768">MPPGGTYRHTFTVPGTYRYFCIPHEAQGMMGETVPWESQSVLVHTVTAVPAKAARAEDVALPRGAEPFNSGLLGPGETFQHTFTVKGTYRYFCIPHEAAGMVGEVIIQ</sequence>
<keyword evidence="2" id="KW-0813">Transport</keyword>
<keyword evidence="4" id="KW-0249">Electron transport</keyword>
<evidence type="ECO:0000256" key="5">
    <source>
        <dbReference type="ARBA" id="ARBA00023008"/>
    </source>
</evidence>
<evidence type="ECO:0000259" key="7">
    <source>
        <dbReference type="Pfam" id="PF00127"/>
    </source>
</evidence>
<dbReference type="GO" id="GO:0005507">
    <property type="term" value="F:copper ion binding"/>
    <property type="evidence" value="ECO:0007669"/>
    <property type="project" value="InterPro"/>
</dbReference>
<organism evidence="8 9">
    <name type="scientific">Nitrosococcus wardiae</name>
    <dbReference type="NCBI Taxonomy" id="1814290"/>
    <lineage>
        <taxon>Bacteria</taxon>
        <taxon>Pseudomonadati</taxon>
        <taxon>Pseudomonadota</taxon>
        <taxon>Gammaproteobacteria</taxon>
        <taxon>Chromatiales</taxon>
        <taxon>Chromatiaceae</taxon>
        <taxon>Nitrosococcus</taxon>
    </lineage>
</organism>
<dbReference type="PROSITE" id="PS00196">
    <property type="entry name" value="COPPER_BLUE"/>
    <property type="match status" value="1"/>
</dbReference>
<dbReference type="PANTHER" id="PTHR34192:SF10">
    <property type="entry name" value="PLASTOCYANIN MAJOR ISOFORM, CHLOROPLASTIC-RELATED"/>
    <property type="match status" value="1"/>
</dbReference>
<dbReference type="SUPFAM" id="SSF49503">
    <property type="entry name" value="Cupredoxins"/>
    <property type="match status" value="2"/>
</dbReference>
<gene>
    <name evidence="8" type="ORF">E3U44_07195</name>
</gene>
<dbReference type="Proteomes" id="UP000294325">
    <property type="component" value="Chromosome"/>
</dbReference>
<dbReference type="EMBL" id="CP038033">
    <property type="protein sequence ID" value="QBQ54317.1"/>
    <property type="molecule type" value="Genomic_DNA"/>
</dbReference>
<dbReference type="InterPro" id="IPR000923">
    <property type="entry name" value="BlueCu_1"/>
</dbReference>
<dbReference type="InterPro" id="IPR028871">
    <property type="entry name" value="BlueCu_1_BS"/>
</dbReference>
<evidence type="ECO:0000256" key="3">
    <source>
        <dbReference type="ARBA" id="ARBA00022723"/>
    </source>
</evidence>
<evidence type="ECO:0000256" key="6">
    <source>
        <dbReference type="ARBA" id="ARBA00023136"/>
    </source>
</evidence>
<dbReference type="KEGG" id="nwr:E3U44_07195"/>
<keyword evidence="9" id="KW-1185">Reference proteome</keyword>
<name>A0A4P7BYA4_9GAMM</name>
<evidence type="ECO:0000256" key="1">
    <source>
        <dbReference type="ARBA" id="ARBA00004370"/>
    </source>
</evidence>
<accession>A0A4P7BYA4</accession>
<dbReference type="RefSeq" id="WP_134357483.1">
    <property type="nucleotide sequence ID" value="NZ_CP038033.1"/>
</dbReference>
<comment type="subcellular location">
    <subcellularLocation>
        <location evidence="1">Membrane</location>
    </subcellularLocation>
</comment>
<dbReference type="GO" id="GO:0009055">
    <property type="term" value="F:electron transfer activity"/>
    <property type="evidence" value="ECO:0007669"/>
    <property type="project" value="InterPro"/>
</dbReference>
<dbReference type="InterPro" id="IPR008972">
    <property type="entry name" value="Cupredoxin"/>
</dbReference>
<evidence type="ECO:0000313" key="8">
    <source>
        <dbReference type="EMBL" id="QBQ54317.1"/>
    </source>
</evidence>
<keyword evidence="6" id="KW-0472">Membrane</keyword>
<protein>
    <recommendedName>
        <fullName evidence="7">Blue (type 1) copper domain-containing protein</fullName>
    </recommendedName>
</protein>
<dbReference type="GO" id="GO:0016020">
    <property type="term" value="C:membrane"/>
    <property type="evidence" value="ECO:0007669"/>
    <property type="project" value="UniProtKB-SubCell"/>
</dbReference>
<keyword evidence="5" id="KW-0186">Copper</keyword>
<feature type="domain" description="Blue (type 1) copper" evidence="7">
    <location>
        <begin position="31"/>
        <end position="108"/>
    </location>
</feature>
<dbReference type="PANTHER" id="PTHR34192">
    <property type="entry name" value="PLASTOCYANIN MAJOR ISOFORM, CHLOROPLASTIC-RELATED"/>
    <property type="match status" value="1"/>
</dbReference>